<dbReference type="HOGENOM" id="CLU_2358301_0_0_12"/>
<keyword evidence="2" id="KW-1185">Reference proteome</keyword>
<name>E1RB64_SEDSS</name>
<organism evidence="1 2">
    <name type="scientific">Sediminispirochaeta smaragdinae (strain DSM 11293 / JCM 15392 / SEBR 4228)</name>
    <name type="common">Spirochaeta smaragdinae</name>
    <dbReference type="NCBI Taxonomy" id="573413"/>
    <lineage>
        <taxon>Bacteria</taxon>
        <taxon>Pseudomonadati</taxon>
        <taxon>Spirochaetota</taxon>
        <taxon>Spirochaetia</taxon>
        <taxon>Spirochaetales</taxon>
        <taxon>Spirochaetaceae</taxon>
        <taxon>Sediminispirochaeta</taxon>
    </lineage>
</organism>
<dbReference type="EMBL" id="CP002116">
    <property type="protein sequence ID" value="ADK79594.1"/>
    <property type="molecule type" value="Genomic_DNA"/>
</dbReference>
<dbReference type="KEGG" id="ssm:Spirs_0447"/>
<accession>E1RB64</accession>
<dbReference type="RefSeq" id="WP_013253058.1">
    <property type="nucleotide sequence ID" value="NC_014364.1"/>
</dbReference>
<reference evidence="1 2" key="1">
    <citation type="journal article" date="2010" name="Stand. Genomic Sci.">
        <title>Complete genome sequence of Spirochaeta smaragdinae type strain (SEBR 4228).</title>
        <authorList>
            <person name="Mavromatis K."/>
            <person name="Yasawong M."/>
            <person name="Chertkov O."/>
            <person name="Lapidus A."/>
            <person name="Lucas S."/>
            <person name="Nolan M."/>
            <person name="Del Rio T.G."/>
            <person name="Tice H."/>
            <person name="Cheng J.F."/>
            <person name="Pitluck S."/>
            <person name="Liolios K."/>
            <person name="Ivanova N."/>
            <person name="Tapia R."/>
            <person name="Han C."/>
            <person name="Bruce D."/>
            <person name="Goodwin L."/>
            <person name="Pati A."/>
            <person name="Chen A."/>
            <person name="Palaniappan K."/>
            <person name="Land M."/>
            <person name="Hauser L."/>
            <person name="Chang Y.J."/>
            <person name="Jeffries C.D."/>
            <person name="Detter J.C."/>
            <person name="Rohde M."/>
            <person name="Brambilla E."/>
            <person name="Spring S."/>
            <person name="Goker M."/>
            <person name="Sikorski J."/>
            <person name="Woyke T."/>
            <person name="Bristow J."/>
            <person name="Eisen J.A."/>
            <person name="Markowitz V."/>
            <person name="Hugenholtz P."/>
            <person name="Klenk H.P."/>
            <person name="Kyrpides N.C."/>
        </authorList>
    </citation>
    <scope>NUCLEOTIDE SEQUENCE [LARGE SCALE GENOMIC DNA]</scope>
    <source>
        <strain evidence="2">DSM 11293 / JCM 15392 / SEBR 4228</strain>
    </source>
</reference>
<evidence type="ECO:0000313" key="1">
    <source>
        <dbReference type="EMBL" id="ADK79594.1"/>
    </source>
</evidence>
<dbReference type="AlphaFoldDB" id="E1RB64"/>
<protein>
    <submittedName>
        <fullName evidence="1">Uncharacterized protein</fullName>
    </submittedName>
</protein>
<proteinExistence type="predicted"/>
<evidence type="ECO:0000313" key="2">
    <source>
        <dbReference type="Proteomes" id="UP000002318"/>
    </source>
</evidence>
<dbReference type="STRING" id="573413.Spirs_0447"/>
<sequence length="96" mass="11386">MNDHDKRILEFILSHGLVSVERLQLSFERRLCETLSLFDSSKHLIMLSRQDIMREANHFFIRSLESVRSPSHWHLYEKKDFPDCVSEASDLLALRN</sequence>
<gene>
    <name evidence="1" type="ordered locus">Spirs_0447</name>
</gene>
<dbReference type="Proteomes" id="UP000002318">
    <property type="component" value="Chromosome"/>
</dbReference>